<dbReference type="InterPro" id="IPR051788">
    <property type="entry name" value="MFS_Transporter"/>
</dbReference>
<sequence>MAHQSFDDENAPLLRDDDSSANSEERTSNIDNTMNTRLILKIAAAMYSFTTLGLFNSSIGAVLPLLSSHYHLTDLQVSSIFLVSPIGYVLAAQCSDTVHYRFGQRGIAFAGPLLQILATAMVATHPGFGWVLVAFAFQGLGTGLLDGSWCAWAGSMDKANTVSGLLHGSYSVGGAMGPFVVTVLTTRDFPWWTWYSILAGACALSFLVLVAAFRNETAVVYRESKQSKTNDPRSDVKAVFRYRATWFCAAYFLTYVGIETAISGWIVSFMLRSRHSTAYVAGLSSSGYWIGMAVGRLTLGFATDRIGVRRATGLYFVVAIGIDVLFAAFSSPAASVALMTMLGFIMGPMFPSGVVVLTRLLPAELHVAAVSFVASLGQIGAALSPFAVGAVIDGVGIGVFRFAILVETVMALGVWVAFARLRPALQAVSTTRHED</sequence>
<reference evidence="9" key="1">
    <citation type="submission" date="2021-07" db="EMBL/GenBank/DDBJ databases">
        <title>Genome Resource of American Ginseng Black Spot Pathogen Alternaria panax.</title>
        <authorList>
            <person name="Qiu C."/>
            <person name="Wang W."/>
            <person name="Liu Z."/>
        </authorList>
    </citation>
    <scope>NUCLEOTIDE SEQUENCE</scope>
    <source>
        <strain evidence="9">BNCC115425</strain>
    </source>
</reference>
<dbReference type="GO" id="GO:0022857">
    <property type="term" value="F:transmembrane transporter activity"/>
    <property type="evidence" value="ECO:0007669"/>
    <property type="project" value="InterPro"/>
</dbReference>
<feature type="transmembrane region" description="Helical" evidence="8">
    <location>
        <begin position="191"/>
        <end position="213"/>
    </location>
</feature>
<evidence type="ECO:0000256" key="1">
    <source>
        <dbReference type="ARBA" id="ARBA00004127"/>
    </source>
</evidence>
<dbReference type="Pfam" id="PF07690">
    <property type="entry name" value="MFS_1"/>
    <property type="match status" value="1"/>
</dbReference>
<feature type="region of interest" description="Disordered" evidence="7">
    <location>
        <begin position="1"/>
        <end position="28"/>
    </location>
</feature>
<feature type="transmembrane region" description="Helical" evidence="8">
    <location>
        <begin position="278"/>
        <end position="299"/>
    </location>
</feature>
<gene>
    <name evidence="9" type="ORF">G6011_10128</name>
</gene>
<evidence type="ECO:0000313" key="9">
    <source>
        <dbReference type="EMBL" id="KAG9187020.1"/>
    </source>
</evidence>
<keyword evidence="4 8" id="KW-0812">Transmembrane</keyword>
<feature type="transmembrane region" description="Helical" evidence="8">
    <location>
        <begin position="38"/>
        <end position="63"/>
    </location>
</feature>
<evidence type="ECO:0008006" key="11">
    <source>
        <dbReference type="Google" id="ProtNLM"/>
    </source>
</evidence>
<evidence type="ECO:0000256" key="2">
    <source>
        <dbReference type="ARBA" id="ARBA00008335"/>
    </source>
</evidence>
<feature type="transmembrane region" description="Helical" evidence="8">
    <location>
        <begin position="244"/>
        <end position="266"/>
    </location>
</feature>
<feature type="transmembrane region" description="Helical" evidence="8">
    <location>
        <begin position="164"/>
        <end position="185"/>
    </location>
</feature>
<feature type="transmembrane region" description="Helical" evidence="8">
    <location>
        <begin position="369"/>
        <end position="392"/>
    </location>
</feature>
<keyword evidence="6 8" id="KW-0472">Membrane</keyword>
<comment type="similarity">
    <text evidence="2">Belongs to the major facilitator superfamily.</text>
</comment>
<feature type="transmembrane region" description="Helical" evidence="8">
    <location>
        <begin position="336"/>
        <end position="357"/>
    </location>
</feature>
<dbReference type="AlphaFoldDB" id="A0AAD4I303"/>
<dbReference type="InterPro" id="IPR011701">
    <property type="entry name" value="MFS"/>
</dbReference>
<feature type="transmembrane region" description="Helical" evidence="8">
    <location>
        <begin position="311"/>
        <end position="330"/>
    </location>
</feature>
<dbReference type="GO" id="GO:0016020">
    <property type="term" value="C:membrane"/>
    <property type="evidence" value="ECO:0007669"/>
    <property type="project" value="TreeGrafter"/>
</dbReference>
<keyword evidence="5 8" id="KW-1133">Transmembrane helix</keyword>
<dbReference type="FunFam" id="1.20.1250.20:FF:000286">
    <property type="entry name" value="MFS efflux transporter"/>
    <property type="match status" value="1"/>
</dbReference>
<feature type="transmembrane region" description="Helical" evidence="8">
    <location>
        <begin position="106"/>
        <end position="124"/>
    </location>
</feature>
<organism evidence="9 10">
    <name type="scientific">Alternaria panax</name>
    <dbReference type="NCBI Taxonomy" id="48097"/>
    <lineage>
        <taxon>Eukaryota</taxon>
        <taxon>Fungi</taxon>
        <taxon>Dikarya</taxon>
        <taxon>Ascomycota</taxon>
        <taxon>Pezizomycotina</taxon>
        <taxon>Dothideomycetes</taxon>
        <taxon>Pleosporomycetidae</taxon>
        <taxon>Pleosporales</taxon>
        <taxon>Pleosporineae</taxon>
        <taxon>Pleosporaceae</taxon>
        <taxon>Alternaria</taxon>
        <taxon>Alternaria sect. Panax</taxon>
    </lineage>
</organism>
<comment type="caution">
    <text evidence="9">The sequence shown here is derived from an EMBL/GenBank/DDBJ whole genome shotgun (WGS) entry which is preliminary data.</text>
</comment>
<comment type="subcellular location">
    <subcellularLocation>
        <location evidence="1">Endomembrane system</location>
        <topology evidence="1">Multi-pass membrane protein</topology>
    </subcellularLocation>
</comment>
<dbReference type="PANTHER" id="PTHR23514">
    <property type="entry name" value="BYPASS OF STOP CODON PROTEIN 6"/>
    <property type="match status" value="1"/>
</dbReference>
<evidence type="ECO:0000313" key="10">
    <source>
        <dbReference type="Proteomes" id="UP001199106"/>
    </source>
</evidence>
<evidence type="ECO:0000256" key="3">
    <source>
        <dbReference type="ARBA" id="ARBA00022448"/>
    </source>
</evidence>
<evidence type="ECO:0000256" key="4">
    <source>
        <dbReference type="ARBA" id="ARBA00022692"/>
    </source>
</evidence>
<feature type="transmembrane region" description="Helical" evidence="8">
    <location>
        <begin position="75"/>
        <end position="94"/>
    </location>
</feature>
<evidence type="ECO:0000256" key="6">
    <source>
        <dbReference type="ARBA" id="ARBA00023136"/>
    </source>
</evidence>
<evidence type="ECO:0000256" key="7">
    <source>
        <dbReference type="SAM" id="MobiDB-lite"/>
    </source>
</evidence>
<accession>A0AAD4I303</accession>
<feature type="transmembrane region" description="Helical" evidence="8">
    <location>
        <begin position="130"/>
        <end position="152"/>
    </location>
</feature>
<keyword evidence="10" id="KW-1185">Reference proteome</keyword>
<keyword evidence="3" id="KW-0813">Transport</keyword>
<proteinExistence type="inferred from homology"/>
<evidence type="ECO:0000256" key="8">
    <source>
        <dbReference type="SAM" id="Phobius"/>
    </source>
</evidence>
<dbReference type="Proteomes" id="UP001199106">
    <property type="component" value="Unassembled WGS sequence"/>
</dbReference>
<feature type="transmembrane region" description="Helical" evidence="8">
    <location>
        <begin position="398"/>
        <end position="418"/>
    </location>
</feature>
<evidence type="ECO:0000256" key="5">
    <source>
        <dbReference type="ARBA" id="ARBA00022989"/>
    </source>
</evidence>
<protein>
    <recommendedName>
        <fullName evidence="11">Major facilitator superfamily (MFS) profile domain-containing protein</fullName>
    </recommendedName>
</protein>
<dbReference type="InterPro" id="IPR036259">
    <property type="entry name" value="MFS_trans_sf"/>
</dbReference>
<dbReference type="Gene3D" id="1.20.1250.20">
    <property type="entry name" value="MFS general substrate transporter like domains"/>
    <property type="match status" value="2"/>
</dbReference>
<feature type="compositionally biased region" description="Basic and acidic residues" evidence="7">
    <location>
        <begin position="14"/>
        <end position="28"/>
    </location>
</feature>
<dbReference type="PANTHER" id="PTHR23514:SF3">
    <property type="entry name" value="BYPASS OF STOP CODON PROTEIN 6"/>
    <property type="match status" value="1"/>
</dbReference>
<name>A0AAD4I303_9PLEO</name>
<dbReference type="EMBL" id="JAANER010000008">
    <property type="protein sequence ID" value="KAG9187020.1"/>
    <property type="molecule type" value="Genomic_DNA"/>
</dbReference>
<dbReference type="SUPFAM" id="SSF103473">
    <property type="entry name" value="MFS general substrate transporter"/>
    <property type="match status" value="1"/>
</dbReference>
<dbReference type="GO" id="GO:0012505">
    <property type="term" value="C:endomembrane system"/>
    <property type="evidence" value="ECO:0007669"/>
    <property type="project" value="UniProtKB-SubCell"/>
</dbReference>